<keyword evidence="1" id="KW-0472">Membrane</keyword>
<reference evidence="4" key="1">
    <citation type="submission" date="2017-02" db="UniProtKB">
        <authorList>
            <consortium name="WormBaseParasite"/>
        </authorList>
    </citation>
    <scope>IDENTIFICATION</scope>
</reference>
<protein>
    <submittedName>
        <fullName evidence="2 4">Uncharacterized protein</fullName>
    </submittedName>
</protein>
<dbReference type="WBParaSite" id="ASIM_0000027501-mRNA-1">
    <property type="protein sequence ID" value="ASIM_0000027501-mRNA-1"/>
    <property type="gene ID" value="ASIM_0000027501"/>
</dbReference>
<keyword evidence="1" id="KW-0812">Transmembrane</keyword>
<evidence type="ECO:0000313" key="2">
    <source>
        <dbReference type="EMBL" id="VDK17455.1"/>
    </source>
</evidence>
<organism evidence="4">
    <name type="scientific">Anisakis simplex</name>
    <name type="common">Herring worm</name>
    <dbReference type="NCBI Taxonomy" id="6269"/>
    <lineage>
        <taxon>Eukaryota</taxon>
        <taxon>Metazoa</taxon>
        <taxon>Ecdysozoa</taxon>
        <taxon>Nematoda</taxon>
        <taxon>Chromadorea</taxon>
        <taxon>Rhabditida</taxon>
        <taxon>Spirurina</taxon>
        <taxon>Ascaridomorpha</taxon>
        <taxon>Ascaridoidea</taxon>
        <taxon>Anisakidae</taxon>
        <taxon>Anisakis</taxon>
        <taxon>Anisakis simplex complex</taxon>
    </lineage>
</organism>
<keyword evidence="1" id="KW-1133">Transmembrane helix</keyword>
<dbReference type="Proteomes" id="UP000267096">
    <property type="component" value="Unassembled WGS sequence"/>
</dbReference>
<dbReference type="EMBL" id="UYRR01000072">
    <property type="protein sequence ID" value="VDK17455.1"/>
    <property type="molecule type" value="Genomic_DNA"/>
</dbReference>
<feature type="transmembrane region" description="Helical" evidence="1">
    <location>
        <begin position="72"/>
        <end position="95"/>
    </location>
</feature>
<evidence type="ECO:0000256" key="1">
    <source>
        <dbReference type="SAM" id="Phobius"/>
    </source>
</evidence>
<reference evidence="2 3" key="2">
    <citation type="submission" date="2018-11" db="EMBL/GenBank/DDBJ databases">
        <authorList>
            <consortium name="Pathogen Informatics"/>
        </authorList>
    </citation>
    <scope>NUCLEOTIDE SEQUENCE [LARGE SCALE GENOMIC DNA]</scope>
</reference>
<dbReference type="AlphaFoldDB" id="A0A0M3IYF3"/>
<name>A0A0M3IYF3_ANISI</name>
<keyword evidence="3" id="KW-1185">Reference proteome</keyword>
<dbReference type="OrthoDB" id="5837485at2759"/>
<accession>A0A0M3IYF3</accession>
<feature type="transmembrane region" description="Helical" evidence="1">
    <location>
        <begin position="30"/>
        <end position="51"/>
    </location>
</feature>
<evidence type="ECO:0000313" key="4">
    <source>
        <dbReference type="WBParaSite" id="ASIM_0000027501-mRNA-1"/>
    </source>
</evidence>
<proteinExistence type="predicted"/>
<gene>
    <name evidence="2" type="ORF">ASIM_LOCUS186</name>
</gene>
<evidence type="ECO:0000313" key="3">
    <source>
        <dbReference type="Proteomes" id="UP000267096"/>
    </source>
</evidence>
<sequence>MAPLMFQLHSLIVDQFWVKVKLVSRSSLHDVVQCALSFMIATCFSASWSVFQDSRTRSRKERFLRFVLRRKPCLFILIIELLLATLLCLACYALLVKNLHISRHISDIRRENALLSEFGAYREYMDCRYYARSLNFDTTKCLEDEDESAYMSRVYVLLSGEDCIKNRTEYVRCNLRQAKSADFAVKHFKQFHPCGGLRGKVINALRTPYTSIYAPSIDVSKYQGRVLRIKDFMVKCPVCFYSSRFQDRTDGDSNVTRCARDLATVRPGWPEIARYCDDEQLHEVADFCKLYKDVMIEILGFF</sequence>